<name>A0A1F5F3F3_9BACT</name>
<keyword evidence="1" id="KW-0812">Transmembrane</keyword>
<dbReference type="AlphaFoldDB" id="A0A1F5F3F3"/>
<evidence type="ECO:0000313" key="3">
    <source>
        <dbReference type="Proteomes" id="UP000176191"/>
    </source>
</evidence>
<keyword evidence="1" id="KW-0472">Membrane</keyword>
<gene>
    <name evidence="2" type="ORF">A2228_03295</name>
</gene>
<feature type="transmembrane region" description="Helical" evidence="1">
    <location>
        <begin position="27"/>
        <end position="45"/>
    </location>
</feature>
<evidence type="ECO:0000256" key="1">
    <source>
        <dbReference type="SAM" id="Phobius"/>
    </source>
</evidence>
<comment type="caution">
    <text evidence="2">The sequence shown here is derived from an EMBL/GenBank/DDBJ whole genome shotgun (WGS) entry which is preliminary data.</text>
</comment>
<proteinExistence type="predicted"/>
<keyword evidence="1" id="KW-1133">Transmembrane helix</keyword>
<evidence type="ECO:0000313" key="2">
    <source>
        <dbReference type="EMBL" id="OGD74188.1"/>
    </source>
</evidence>
<reference evidence="2 3" key="1">
    <citation type="journal article" date="2016" name="Nat. Commun.">
        <title>Thousands of microbial genomes shed light on interconnected biogeochemical processes in an aquifer system.</title>
        <authorList>
            <person name="Anantharaman K."/>
            <person name="Brown C.T."/>
            <person name="Hug L.A."/>
            <person name="Sharon I."/>
            <person name="Castelle C.J."/>
            <person name="Probst A.J."/>
            <person name="Thomas B.C."/>
            <person name="Singh A."/>
            <person name="Wilkins M.J."/>
            <person name="Karaoz U."/>
            <person name="Brodie E.L."/>
            <person name="Williams K.H."/>
            <person name="Hubbard S.S."/>
            <person name="Banfield J.F."/>
        </authorList>
    </citation>
    <scope>NUCLEOTIDE SEQUENCE [LARGE SCALE GENOMIC DNA]</scope>
</reference>
<protein>
    <submittedName>
        <fullName evidence="2">Uncharacterized protein</fullName>
    </submittedName>
</protein>
<sequence>MTFRGESAAELDDEIRTFGDGGCLVEGASLLGGSAALIGIGIFLWRTYQLAENMNISYLEAGNTIINLLK</sequence>
<dbReference type="Proteomes" id="UP000176191">
    <property type="component" value="Unassembled WGS sequence"/>
</dbReference>
<organism evidence="2 3">
    <name type="scientific">Candidatus Collierbacteria bacterium RIFOXYA2_FULL_46_10</name>
    <dbReference type="NCBI Taxonomy" id="1817726"/>
    <lineage>
        <taxon>Bacteria</taxon>
        <taxon>Candidatus Collieribacteriota</taxon>
    </lineage>
</organism>
<dbReference type="EMBL" id="MFAK01000039">
    <property type="protein sequence ID" value="OGD74188.1"/>
    <property type="molecule type" value="Genomic_DNA"/>
</dbReference>
<accession>A0A1F5F3F3</accession>